<dbReference type="GO" id="GO:0009103">
    <property type="term" value="P:lipopolysaccharide biosynthetic process"/>
    <property type="evidence" value="ECO:0007669"/>
    <property type="project" value="TreeGrafter"/>
</dbReference>
<evidence type="ECO:0000313" key="5">
    <source>
        <dbReference type="Proteomes" id="UP000186857"/>
    </source>
</evidence>
<keyword evidence="1" id="KW-0328">Glycosyltransferase</keyword>
<name>A0A1Q8V4E2_9ACTO</name>
<evidence type="ECO:0000256" key="1">
    <source>
        <dbReference type="ARBA" id="ARBA00022676"/>
    </source>
</evidence>
<feature type="domain" description="Glycosyltransferase subfamily 4-like N-terminal" evidence="3">
    <location>
        <begin position="13"/>
        <end position="171"/>
    </location>
</feature>
<reference evidence="4 5" key="1">
    <citation type="submission" date="2016-12" db="EMBL/GenBank/DDBJ databases">
        <title>Genomic Comparison of strains in the 'Actinomyces naeslundii' Group.</title>
        <authorList>
            <person name="Mughal S.R."/>
            <person name="Do T."/>
            <person name="Gilbert S.C."/>
            <person name="Witherden E.A."/>
            <person name="Didelot X."/>
            <person name="Beighton D."/>
        </authorList>
    </citation>
    <scope>NUCLEOTIDE SEQUENCE [LARGE SCALE GENOMIC DNA]</scope>
    <source>
        <strain evidence="4 5">CCUG 33920</strain>
    </source>
</reference>
<proteinExistence type="predicted"/>
<keyword evidence="2 4" id="KW-0808">Transferase</keyword>
<dbReference type="PANTHER" id="PTHR46401:SF2">
    <property type="entry name" value="GLYCOSYLTRANSFERASE WBBK-RELATED"/>
    <property type="match status" value="1"/>
</dbReference>
<evidence type="ECO:0000256" key="2">
    <source>
        <dbReference type="ARBA" id="ARBA00022679"/>
    </source>
</evidence>
<dbReference type="SUPFAM" id="SSF53756">
    <property type="entry name" value="UDP-Glycosyltransferase/glycogen phosphorylase"/>
    <property type="match status" value="1"/>
</dbReference>
<evidence type="ECO:0000259" key="3">
    <source>
        <dbReference type="Pfam" id="PF13439"/>
    </source>
</evidence>
<gene>
    <name evidence="4" type="ORF">BKH29_12530</name>
</gene>
<dbReference type="Pfam" id="PF13692">
    <property type="entry name" value="Glyco_trans_1_4"/>
    <property type="match status" value="1"/>
</dbReference>
<protein>
    <submittedName>
        <fullName evidence="4">Glycosyl transferase family 1</fullName>
    </submittedName>
</protein>
<dbReference type="EMBL" id="MSKJ01000042">
    <property type="protein sequence ID" value="OLO42955.1"/>
    <property type="molecule type" value="Genomic_DNA"/>
</dbReference>
<dbReference type="GO" id="GO:0016757">
    <property type="term" value="F:glycosyltransferase activity"/>
    <property type="evidence" value="ECO:0007669"/>
    <property type="project" value="UniProtKB-KW"/>
</dbReference>
<dbReference type="CDD" id="cd03809">
    <property type="entry name" value="GT4_MtfB-like"/>
    <property type="match status" value="1"/>
</dbReference>
<organism evidence="4 5">
    <name type="scientific">Actinomyces oris</name>
    <dbReference type="NCBI Taxonomy" id="544580"/>
    <lineage>
        <taxon>Bacteria</taxon>
        <taxon>Bacillati</taxon>
        <taxon>Actinomycetota</taxon>
        <taxon>Actinomycetes</taxon>
        <taxon>Actinomycetales</taxon>
        <taxon>Actinomycetaceae</taxon>
        <taxon>Actinomyces</taxon>
    </lineage>
</organism>
<comment type="caution">
    <text evidence="4">The sequence shown here is derived from an EMBL/GenBank/DDBJ whole genome shotgun (WGS) entry which is preliminary data.</text>
</comment>
<evidence type="ECO:0000313" key="4">
    <source>
        <dbReference type="EMBL" id="OLO42955.1"/>
    </source>
</evidence>
<dbReference type="AlphaFoldDB" id="A0A1Q8V4E2"/>
<dbReference type="RefSeq" id="WP_075377638.1">
    <property type="nucleotide sequence ID" value="NZ_MSKJ01000042.1"/>
</dbReference>
<sequence length="374" mass="40299">MGLVVEQLWQPVPGGSGTYIVELSQALRARRVPVAGITAHHQGAPSPREVGLPPMPMRSSHLPRTALYESWNRLGLPRAESILPGAQLIHATTWALPPTSLPLVVTVHDLAFLRAPEHFTPRGNAYFSRSLERVIAEASAIIVPSQATADDCIAAGIDAARLYVIPHGVRTRAVSDKQIGSFRATRGLARDYILWTGTREPRKNLLGLLRAFALLIEEHNEEHNDVGDLDLVLVGPVGWGDDAVERELLTRLGDRVHVTGRLDDDELAAAYSGARAFCFPSVWEGFGLPVLEAMAYGTPVVTSAGTCMAEVTGEAGLLADPSSPHEIADRLARAVGPEHDELARAGRERARTFTWDACAAAHTEVYHALIGGAV</sequence>
<dbReference type="PANTHER" id="PTHR46401">
    <property type="entry name" value="GLYCOSYLTRANSFERASE WBBK-RELATED"/>
    <property type="match status" value="1"/>
</dbReference>
<dbReference type="InterPro" id="IPR028098">
    <property type="entry name" value="Glyco_trans_4-like_N"/>
</dbReference>
<dbReference type="Pfam" id="PF13439">
    <property type="entry name" value="Glyco_transf_4"/>
    <property type="match status" value="1"/>
</dbReference>
<dbReference type="OrthoDB" id="9801609at2"/>
<dbReference type="Proteomes" id="UP000186857">
    <property type="component" value="Unassembled WGS sequence"/>
</dbReference>
<accession>A0A1Q8V4E2</accession>
<dbReference type="Gene3D" id="3.40.50.2000">
    <property type="entry name" value="Glycogen Phosphorylase B"/>
    <property type="match status" value="2"/>
</dbReference>